<protein>
    <submittedName>
        <fullName evidence="2">Pimeloyl-ACP methyl ester carboxylesterase</fullName>
    </submittedName>
</protein>
<dbReference type="InterPro" id="IPR029058">
    <property type="entry name" value="AB_hydrolase_fold"/>
</dbReference>
<dbReference type="EMBL" id="SLZU01000013">
    <property type="protein sequence ID" value="TCS60749.1"/>
    <property type="molecule type" value="Genomic_DNA"/>
</dbReference>
<sequence length="237" mass="25574">MYRAVPNKTPLVLIPGMMCDGRLYGPQIAAFSGVRAVQIAPIAAHDTVEALAADILAGAPPRFALAGLSMGGIVAMEVLRQAPERVDRIALLDTNPRAELDAVKQRRAPQMQAVRDGDLACVMREEMIPNYTHVGADRPDLDRLALDMAMGLGAEVFLRQSRALMSRPAQLDTLAAYVGPALVLVGESDRLCPLDRHTQMAELLHNATLEVIAKAGHLTTLEQPDATNAALARWLED</sequence>
<dbReference type="PANTHER" id="PTHR43194">
    <property type="entry name" value="HYDROLASE ALPHA/BETA FOLD FAMILY"/>
    <property type="match status" value="1"/>
</dbReference>
<dbReference type="RefSeq" id="WP_132246896.1">
    <property type="nucleotide sequence ID" value="NZ_SLZU01000013.1"/>
</dbReference>
<dbReference type="PRINTS" id="PR00111">
    <property type="entry name" value="ABHYDROLASE"/>
</dbReference>
<dbReference type="InterPro" id="IPR000073">
    <property type="entry name" value="AB_hydrolase_1"/>
</dbReference>
<name>A0A4R3J4G2_9RHOB</name>
<dbReference type="Proteomes" id="UP000295696">
    <property type="component" value="Unassembled WGS sequence"/>
</dbReference>
<dbReference type="Pfam" id="PF12697">
    <property type="entry name" value="Abhydrolase_6"/>
    <property type="match status" value="1"/>
</dbReference>
<dbReference type="SUPFAM" id="SSF53474">
    <property type="entry name" value="alpha/beta-Hydrolases"/>
    <property type="match status" value="1"/>
</dbReference>
<evidence type="ECO:0000259" key="1">
    <source>
        <dbReference type="Pfam" id="PF12697"/>
    </source>
</evidence>
<dbReference type="OrthoDB" id="5491135at2"/>
<dbReference type="InterPro" id="IPR050228">
    <property type="entry name" value="Carboxylesterase_BioH"/>
</dbReference>
<accession>A0A4R3J4G2</accession>
<comment type="caution">
    <text evidence="2">The sequence shown here is derived from an EMBL/GenBank/DDBJ whole genome shotgun (WGS) entry which is preliminary data.</text>
</comment>
<evidence type="ECO:0000313" key="3">
    <source>
        <dbReference type="Proteomes" id="UP000295696"/>
    </source>
</evidence>
<dbReference type="Gene3D" id="3.40.50.1820">
    <property type="entry name" value="alpha/beta hydrolase"/>
    <property type="match status" value="1"/>
</dbReference>
<dbReference type="AlphaFoldDB" id="A0A4R3J4G2"/>
<organism evidence="2 3">
    <name type="scientific">Primorskyibacter sedentarius</name>
    <dbReference type="NCBI Taxonomy" id="745311"/>
    <lineage>
        <taxon>Bacteria</taxon>
        <taxon>Pseudomonadati</taxon>
        <taxon>Pseudomonadota</taxon>
        <taxon>Alphaproteobacteria</taxon>
        <taxon>Rhodobacterales</taxon>
        <taxon>Roseobacteraceae</taxon>
        <taxon>Primorskyibacter</taxon>
    </lineage>
</organism>
<feature type="domain" description="AB hydrolase-1" evidence="1">
    <location>
        <begin position="45"/>
        <end position="230"/>
    </location>
</feature>
<reference evidence="2 3" key="1">
    <citation type="submission" date="2019-03" db="EMBL/GenBank/DDBJ databases">
        <title>Genomic Encyclopedia of Type Strains, Phase IV (KMG-IV): sequencing the most valuable type-strain genomes for metagenomic binning, comparative biology and taxonomic classification.</title>
        <authorList>
            <person name="Goeker M."/>
        </authorList>
    </citation>
    <scope>NUCLEOTIDE SEQUENCE [LARGE SCALE GENOMIC DNA]</scope>
    <source>
        <strain evidence="2 3">DSM 104836</strain>
    </source>
</reference>
<evidence type="ECO:0000313" key="2">
    <source>
        <dbReference type="EMBL" id="TCS60749.1"/>
    </source>
</evidence>
<dbReference type="PANTHER" id="PTHR43194:SF2">
    <property type="entry name" value="PEROXISOMAL MEMBRANE PROTEIN LPX1"/>
    <property type="match status" value="1"/>
</dbReference>
<gene>
    <name evidence="2" type="ORF">EDD52_11342</name>
</gene>
<proteinExistence type="predicted"/>
<keyword evidence="3" id="KW-1185">Reference proteome</keyword>